<evidence type="ECO:0000256" key="3">
    <source>
        <dbReference type="ARBA" id="ARBA00022614"/>
    </source>
</evidence>
<evidence type="ECO:0000256" key="6">
    <source>
        <dbReference type="ARBA" id="ARBA00023273"/>
    </source>
</evidence>
<evidence type="ECO:0000256" key="2">
    <source>
        <dbReference type="ARBA" id="ARBA00006453"/>
    </source>
</evidence>
<dbReference type="PANTHER" id="PTHR45973">
    <property type="entry name" value="PROTEIN PHOSPHATASE 1 REGULATORY SUBUNIT SDS22-RELATED"/>
    <property type="match status" value="1"/>
</dbReference>
<dbReference type="PANTHER" id="PTHR45973:SF9">
    <property type="entry name" value="LEUCINE-RICH REPEAT-CONTAINING PROTEIN 46"/>
    <property type="match status" value="1"/>
</dbReference>
<dbReference type="Proteomes" id="UP001501940">
    <property type="component" value="Chromosome 7"/>
</dbReference>
<dbReference type="SUPFAM" id="SSF52075">
    <property type="entry name" value="Outer arm dynein light chain 1"/>
    <property type="match status" value="1"/>
</dbReference>
<evidence type="ECO:0000313" key="8">
    <source>
        <dbReference type="Ensembl" id="ENSAOCP00000022079.2"/>
    </source>
</evidence>
<evidence type="ECO:0000256" key="7">
    <source>
        <dbReference type="SAM" id="MobiDB-lite"/>
    </source>
</evidence>
<name>A0A3Q1C9S0_AMPOC</name>
<dbReference type="GeneID" id="111573028"/>
<proteinExistence type="inferred from homology"/>
<feature type="compositionally biased region" description="Basic and acidic residues" evidence="7">
    <location>
        <begin position="383"/>
        <end position="416"/>
    </location>
</feature>
<dbReference type="SMART" id="SM00365">
    <property type="entry name" value="LRR_SD22"/>
    <property type="match status" value="4"/>
</dbReference>
<dbReference type="InterPro" id="IPR032675">
    <property type="entry name" value="LRR_dom_sf"/>
</dbReference>
<dbReference type="GO" id="GO:0005930">
    <property type="term" value="C:axoneme"/>
    <property type="evidence" value="ECO:0007669"/>
    <property type="project" value="TreeGrafter"/>
</dbReference>
<keyword evidence="6" id="KW-0966">Cell projection</keyword>
<dbReference type="GO" id="GO:0070840">
    <property type="term" value="F:dynein complex binding"/>
    <property type="evidence" value="ECO:0007669"/>
    <property type="project" value="TreeGrafter"/>
</dbReference>
<comment type="subcellular location">
    <subcellularLocation>
        <location evidence="1">Cell projection</location>
        <location evidence="1">Cilium</location>
    </subcellularLocation>
</comment>
<dbReference type="Gene3D" id="3.80.10.10">
    <property type="entry name" value="Ribonuclease Inhibitor"/>
    <property type="match status" value="2"/>
</dbReference>
<evidence type="ECO:0000256" key="4">
    <source>
        <dbReference type="ARBA" id="ARBA00022737"/>
    </source>
</evidence>
<dbReference type="STRING" id="80972.ENSAOCP00000022079"/>
<protein>
    <recommendedName>
        <fullName evidence="10">Dynein assembly factor 1, axonemal</fullName>
    </recommendedName>
</protein>
<sequence length="608" mass="69249">MEGKFVTATQVQGRDAQKTSAITKDAAQDDLENGKQMESSPQEKKEKYSGPRMTKKFLKDHCKQNKLYSTPCLNDTLYLHFKGFSTIENLEEYTGLKCLWLESNGLQRIENLDAQTDLRCLFLQQNLIHTLENLEPLKKLCTLNVSNNYIHVIENISCLAELSTLQIAHNKLETVRDIEHLSQCPAISVLDMSHNLLCDPEILPVLEAMTELRVLNLMGNEVVKKVPNYRKTMIVRLKQLTFLDDRPVFPKDRACAEAWAVGGLEGERKEREQWETRERRKIQDSLEGMAMIRKKALERRRLRELQEKGETDAPSTPETPCEENNTQILASSQDEKIEAFVQDCLDAHEEFLQCQSNQDLNEHQPNSEHGESGQLGQVLQTEQEEKHEQDQSEIKQSVREEKESVNPEESAQEHESAVGNILETEIVEDNKQQDQPRGIQFMRNDKVREQWENKQPPLVRAIPSKADEVLHVPGPLVTELENAEQLETIQLPLSRELRIDDLPDLEEIETEDFPGILSSQQVFKPKIEVLSGGSDDEEPMGIESNSISTFGPDKKSLFLMSDCNKSTGVSCNSSLVYPEDEDDAISVHEKSKTKQTSSPSRCLIEELD</sequence>
<keyword evidence="5" id="KW-0969">Cilium</keyword>
<dbReference type="GO" id="GO:0035082">
    <property type="term" value="P:axoneme assembly"/>
    <property type="evidence" value="ECO:0007669"/>
    <property type="project" value="TreeGrafter"/>
</dbReference>
<keyword evidence="9" id="KW-1185">Reference proteome</keyword>
<dbReference type="InterPro" id="IPR050576">
    <property type="entry name" value="Cilia_flagella_integrity"/>
</dbReference>
<reference evidence="8" key="2">
    <citation type="submission" date="2025-08" db="UniProtKB">
        <authorList>
            <consortium name="Ensembl"/>
        </authorList>
    </citation>
    <scope>IDENTIFICATION</scope>
</reference>
<dbReference type="Pfam" id="PF14580">
    <property type="entry name" value="LRR_9"/>
    <property type="match status" value="1"/>
</dbReference>
<keyword evidence="4" id="KW-0677">Repeat</keyword>
<evidence type="ECO:0000256" key="5">
    <source>
        <dbReference type="ARBA" id="ARBA00023069"/>
    </source>
</evidence>
<feature type="region of interest" description="Disordered" evidence="7">
    <location>
        <begin position="582"/>
        <end position="608"/>
    </location>
</feature>
<dbReference type="OMA" id="DTQDHSP"/>
<evidence type="ECO:0008006" key="10">
    <source>
        <dbReference type="Google" id="ProtNLM"/>
    </source>
</evidence>
<dbReference type="AlphaFoldDB" id="A0A3Q1C9S0"/>
<reference evidence="8 9" key="1">
    <citation type="submission" date="2022-01" db="EMBL/GenBank/DDBJ databases">
        <title>A chromosome-scale genome assembly of the false clownfish, Amphiprion ocellaris.</title>
        <authorList>
            <person name="Ryu T."/>
        </authorList>
    </citation>
    <scope>NUCLEOTIDE SEQUENCE [LARGE SCALE GENOMIC DNA]</scope>
</reference>
<dbReference type="InterPro" id="IPR001611">
    <property type="entry name" value="Leu-rich_rpt"/>
</dbReference>
<reference evidence="8" key="3">
    <citation type="submission" date="2025-09" db="UniProtKB">
        <authorList>
            <consortium name="Ensembl"/>
        </authorList>
    </citation>
    <scope>IDENTIFICATION</scope>
</reference>
<evidence type="ECO:0000256" key="1">
    <source>
        <dbReference type="ARBA" id="ARBA00004138"/>
    </source>
</evidence>
<organism evidence="8 9">
    <name type="scientific">Amphiprion ocellaris</name>
    <name type="common">Clown anemonefish</name>
    <dbReference type="NCBI Taxonomy" id="80972"/>
    <lineage>
        <taxon>Eukaryota</taxon>
        <taxon>Metazoa</taxon>
        <taxon>Chordata</taxon>
        <taxon>Craniata</taxon>
        <taxon>Vertebrata</taxon>
        <taxon>Euteleostomi</taxon>
        <taxon>Actinopterygii</taxon>
        <taxon>Neopterygii</taxon>
        <taxon>Teleostei</taxon>
        <taxon>Neoteleostei</taxon>
        <taxon>Acanthomorphata</taxon>
        <taxon>Ovalentaria</taxon>
        <taxon>Pomacentridae</taxon>
        <taxon>Amphiprion</taxon>
    </lineage>
</organism>
<feature type="compositionally biased region" description="Basic and acidic residues" evidence="7">
    <location>
        <begin position="360"/>
        <end position="371"/>
    </location>
</feature>
<evidence type="ECO:0000313" key="9">
    <source>
        <dbReference type="Proteomes" id="UP001501940"/>
    </source>
</evidence>
<feature type="region of interest" description="Disordered" evidence="7">
    <location>
        <begin position="360"/>
        <end position="438"/>
    </location>
</feature>
<dbReference type="PROSITE" id="PS51450">
    <property type="entry name" value="LRR"/>
    <property type="match status" value="3"/>
</dbReference>
<comment type="similarity">
    <text evidence="2">Belongs to the DNAAF1 family.</text>
</comment>
<dbReference type="FunFam" id="3.80.10.10:FF:000331">
    <property type="entry name" value="Dynein assembly factor 1, axonemal homolog"/>
    <property type="match status" value="1"/>
</dbReference>
<feature type="region of interest" description="Disordered" evidence="7">
    <location>
        <begin position="1"/>
        <end position="51"/>
    </location>
</feature>
<feature type="compositionally biased region" description="Polar residues" evidence="7">
    <location>
        <begin position="7"/>
        <end position="22"/>
    </location>
</feature>
<accession>A0A3Q1C9S0</accession>
<dbReference type="FunFam" id="3.80.10.10:FF:000166">
    <property type="entry name" value="Dynein assembly factor 1, axonemal"/>
    <property type="match status" value="1"/>
</dbReference>
<gene>
    <name evidence="8" type="primary">DNAAF1</name>
</gene>
<dbReference type="Ensembl" id="ENSAOCT00000008886.2">
    <property type="protein sequence ID" value="ENSAOCP00000022079.2"/>
    <property type="gene ID" value="ENSAOCG00000007315.2"/>
</dbReference>
<dbReference type="GeneTree" id="ENSGT00940000158494"/>
<keyword evidence="3" id="KW-0433">Leucine-rich repeat</keyword>
<dbReference type="RefSeq" id="XP_023132741.2">
    <property type="nucleotide sequence ID" value="XM_023276973.3"/>
</dbReference>